<comment type="caution">
    <text evidence="1">The sequence shown here is derived from an EMBL/GenBank/DDBJ whole genome shotgun (WGS) entry which is preliminary data.</text>
</comment>
<protein>
    <submittedName>
        <fullName evidence="1">Uncharacterized protein</fullName>
    </submittedName>
</protein>
<keyword evidence="2" id="KW-1185">Reference proteome</keyword>
<name>A0A542YQ98_9MICO</name>
<dbReference type="EMBL" id="VFOP01000001">
    <property type="protein sequence ID" value="TQL50239.1"/>
    <property type="molecule type" value="Genomic_DNA"/>
</dbReference>
<sequence length="66" mass="7326">MAFTCDNCRKRQMGNPQRSVTGRYLCRRCHRRLRNRSVGRGLGSSSGAAAAGSWLGRVRRAMGRGD</sequence>
<proteinExistence type="predicted"/>
<dbReference type="AlphaFoldDB" id="A0A542YQ98"/>
<dbReference type="Proteomes" id="UP000319516">
    <property type="component" value="Unassembled WGS sequence"/>
</dbReference>
<evidence type="ECO:0000313" key="2">
    <source>
        <dbReference type="Proteomes" id="UP000319516"/>
    </source>
</evidence>
<evidence type="ECO:0000313" key="1">
    <source>
        <dbReference type="EMBL" id="TQL50239.1"/>
    </source>
</evidence>
<reference evidence="1 2" key="1">
    <citation type="submission" date="2019-06" db="EMBL/GenBank/DDBJ databases">
        <title>Sequencing the genomes of 1000 actinobacteria strains.</title>
        <authorList>
            <person name="Klenk H.-P."/>
        </authorList>
    </citation>
    <scope>NUCLEOTIDE SEQUENCE [LARGE SCALE GENOMIC DNA]</scope>
    <source>
        <strain evidence="1 2">DSM 12335</strain>
    </source>
</reference>
<accession>A0A542YQ98</accession>
<gene>
    <name evidence="1" type="ORF">FB467_1343</name>
</gene>
<organism evidence="1 2">
    <name type="scientific">Ornithinicoccus hortensis</name>
    <dbReference type="NCBI Taxonomy" id="82346"/>
    <lineage>
        <taxon>Bacteria</taxon>
        <taxon>Bacillati</taxon>
        <taxon>Actinomycetota</taxon>
        <taxon>Actinomycetes</taxon>
        <taxon>Micrococcales</taxon>
        <taxon>Intrasporangiaceae</taxon>
        <taxon>Ornithinicoccus</taxon>
    </lineage>
</organism>